<reference evidence="4 5" key="1">
    <citation type="submission" date="2020-04" db="EMBL/GenBank/DDBJ databases">
        <title>Perkinsus olseni comparative genomics.</title>
        <authorList>
            <person name="Bogema D.R."/>
        </authorList>
    </citation>
    <scope>NUCLEOTIDE SEQUENCE [LARGE SCALE GENOMIC DNA]</scope>
    <source>
        <strain evidence="2">ATCC PRA-179</strain>
        <strain evidence="3">ATCC PRA-31</strain>
    </source>
</reference>
<feature type="region of interest" description="Disordered" evidence="1">
    <location>
        <begin position="51"/>
        <end position="82"/>
    </location>
</feature>
<evidence type="ECO:0000313" key="4">
    <source>
        <dbReference type="Proteomes" id="UP000570595"/>
    </source>
</evidence>
<evidence type="ECO:0000313" key="5">
    <source>
        <dbReference type="Proteomes" id="UP000572268"/>
    </source>
</evidence>
<dbReference type="Proteomes" id="UP000572268">
    <property type="component" value="Unassembled WGS sequence"/>
</dbReference>
<accession>A0A7J6M7M2</accession>
<organism evidence="2 4">
    <name type="scientific">Perkinsus olseni</name>
    <name type="common">Perkinsus atlanticus</name>
    <dbReference type="NCBI Taxonomy" id="32597"/>
    <lineage>
        <taxon>Eukaryota</taxon>
        <taxon>Sar</taxon>
        <taxon>Alveolata</taxon>
        <taxon>Perkinsozoa</taxon>
        <taxon>Perkinsea</taxon>
        <taxon>Perkinsida</taxon>
        <taxon>Perkinsidae</taxon>
        <taxon>Perkinsus</taxon>
    </lineage>
</organism>
<dbReference type="Proteomes" id="UP000570595">
    <property type="component" value="Unassembled WGS sequence"/>
</dbReference>
<evidence type="ECO:0000313" key="3">
    <source>
        <dbReference type="EMBL" id="KAF4674772.1"/>
    </source>
</evidence>
<evidence type="ECO:0000313" key="2">
    <source>
        <dbReference type="EMBL" id="KAF4667568.1"/>
    </source>
</evidence>
<dbReference type="AlphaFoldDB" id="A0A7J6M7M2"/>
<name>A0A7J6M7M2_PEROL</name>
<feature type="region of interest" description="Disordered" evidence="1">
    <location>
        <begin position="376"/>
        <end position="399"/>
    </location>
</feature>
<sequence length="561" mass="63385">MFDSPPLLLPPIPINPHVRHYRGPGLLPHAADAVDLLTEIDAVKELEDSLLPSRASTDERRGSSSAGNPRSRKGKHAPRSSVGRQNLNNLRYLVDKLQRAADEDKAYRRFSPSARSSSKFRFFTALSALDKFITERSEEAAHIRTLVSELMPTLEDETFRLQLLNERTVKRLPMDEVSGAWPCTMGVTISALPAVEKIKRRQLEEQVEERLENERAVLAARVSQLSEKLCGHSDALKDARSLHKEYQESKCRVLLSMLKICTRRDGKAVGRIIRELLRTGVTSTECMQHLRESYGRTILTEPWMLNAFVNIAAFKIRIEGLRGRLAQQKREAAGAMGVERSRLMSVTQSVMSHSSSAIWTSTEGWRRATCRLVNDIKSLTRSEGPPPPDETRASAGSLSVQKHLPEEVTSQLSFLSRTSSLFPVDAPPDMSEPLEPIPMSEFMTDVHMTEDSLIKTRRELEEIRRRIVAVMRKKILLYSDSEDGQAVRRSRDALAWMVGRTRSRRVVLDALQGAPWKSRFPRSPSVEIRDRLERYQSRLRFGYESMQSTQSSGFGGEISAP</sequence>
<dbReference type="OrthoDB" id="10344189at2759"/>
<dbReference type="EMBL" id="JABANN010000025">
    <property type="protein sequence ID" value="KAF4674772.1"/>
    <property type="molecule type" value="Genomic_DNA"/>
</dbReference>
<dbReference type="EMBL" id="JABAHT010000052">
    <property type="protein sequence ID" value="KAF4667568.1"/>
    <property type="molecule type" value="Genomic_DNA"/>
</dbReference>
<proteinExistence type="predicted"/>
<protein>
    <submittedName>
        <fullName evidence="2">Uncharacterized protein</fullName>
    </submittedName>
</protein>
<evidence type="ECO:0000256" key="1">
    <source>
        <dbReference type="SAM" id="MobiDB-lite"/>
    </source>
</evidence>
<gene>
    <name evidence="3" type="ORF">FOL46_004032</name>
    <name evidence="2" type="ORF">FOZ61_008119</name>
</gene>
<comment type="caution">
    <text evidence="2">The sequence shown here is derived from an EMBL/GenBank/DDBJ whole genome shotgun (WGS) entry which is preliminary data.</text>
</comment>